<gene>
    <name evidence="2" type="ORF">EZS28_014506</name>
</gene>
<dbReference type="EMBL" id="SNRW01003394">
    <property type="protein sequence ID" value="KAA6389968.1"/>
    <property type="molecule type" value="Genomic_DNA"/>
</dbReference>
<feature type="coiled-coil region" evidence="1">
    <location>
        <begin position="67"/>
        <end position="101"/>
    </location>
</feature>
<organism evidence="2 3">
    <name type="scientific">Streblomastix strix</name>
    <dbReference type="NCBI Taxonomy" id="222440"/>
    <lineage>
        <taxon>Eukaryota</taxon>
        <taxon>Metamonada</taxon>
        <taxon>Preaxostyla</taxon>
        <taxon>Oxymonadida</taxon>
        <taxon>Streblomastigidae</taxon>
        <taxon>Streblomastix</taxon>
    </lineage>
</organism>
<reference evidence="2 3" key="1">
    <citation type="submission" date="2019-03" db="EMBL/GenBank/DDBJ databases">
        <title>Single cell metagenomics reveals metabolic interactions within the superorganism composed of flagellate Streblomastix strix and complex community of Bacteroidetes bacteria on its surface.</title>
        <authorList>
            <person name="Treitli S.C."/>
            <person name="Kolisko M."/>
            <person name="Husnik F."/>
            <person name="Keeling P."/>
            <person name="Hampl V."/>
        </authorList>
    </citation>
    <scope>NUCLEOTIDE SEQUENCE [LARGE SCALE GENOMIC DNA]</scope>
    <source>
        <strain evidence="2">ST1C</strain>
    </source>
</reference>
<evidence type="ECO:0000313" key="2">
    <source>
        <dbReference type="EMBL" id="KAA6389968.1"/>
    </source>
</evidence>
<accession>A0A5J4W525</accession>
<proteinExistence type="predicted"/>
<keyword evidence="1" id="KW-0175">Coiled coil</keyword>
<dbReference type="OrthoDB" id="10453700at2759"/>
<protein>
    <submittedName>
        <fullName evidence="2">Uncharacterized protein</fullName>
    </submittedName>
</protein>
<dbReference type="Proteomes" id="UP000324800">
    <property type="component" value="Unassembled WGS sequence"/>
</dbReference>
<name>A0A5J4W525_9EUKA</name>
<evidence type="ECO:0000313" key="3">
    <source>
        <dbReference type="Proteomes" id="UP000324800"/>
    </source>
</evidence>
<comment type="caution">
    <text evidence="2">The sequence shown here is derived from an EMBL/GenBank/DDBJ whole genome shotgun (WGS) entry which is preliminary data.</text>
</comment>
<sequence length="127" mass="15063">MTESGGQIPETLDYLVFLKMRLGQTDDERREWASLFTEAQIAPELVHRRAARLEKRRLEHKTVQIEFEEVRAAAEQSRRELTDITEENNRLISQLQQDEETIRTLAKYQNTIGPDLTFYLNESRFHR</sequence>
<evidence type="ECO:0000256" key="1">
    <source>
        <dbReference type="SAM" id="Coils"/>
    </source>
</evidence>
<dbReference type="AlphaFoldDB" id="A0A5J4W525"/>